<evidence type="ECO:0000313" key="2">
    <source>
        <dbReference type="EMBL" id="OGD03789.1"/>
    </source>
</evidence>
<organism evidence="2 3">
    <name type="scientific">Candidatus Amesbacteria bacterium RIFCSPLOWO2_01_FULL_48_25</name>
    <dbReference type="NCBI Taxonomy" id="1797259"/>
    <lineage>
        <taxon>Bacteria</taxon>
        <taxon>Candidatus Amesiibacteriota</taxon>
    </lineage>
</organism>
<sequence>MTKLEKVTYKGSTYLVAPANGAEKLSKEAILGVGVAREEELKAQAQANNGRTDHEQVLSIHANQ</sequence>
<accession>A0A1F4ZBP0</accession>
<dbReference type="AlphaFoldDB" id="A0A1F4ZBP0"/>
<dbReference type="EMBL" id="MEXN01000005">
    <property type="protein sequence ID" value="OGD03789.1"/>
    <property type="molecule type" value="Genomic_DNA"/>
</dbReference>
<dbReference type="STRING" id="1797259.A2989_03860"/>
<evidence type="ECO:0000256" key="1">
    <source>
        <dbReference type="SAM" id="MobiDB-lite"/>
    </source>
</evidence>
<name>A0A1F4ZBP0_9BACT</name>
<protein>
    <submittedName>
        <fullName evidence="2">Uncharacterized protein</fullName>
    </submittedName>
</protein>
<reference evidence="2 3" key="1">
    <citation type="journal article" date="2016" name="Nat. Commun.">
        <title>Thousands of microbial genomes shed light on interconnected biogeochemical processes in an aquifer system.</title>
        <authorList>
            <person name="Anantharaman K."/>
            <person name="Brown C.T."/>
            <person name="Hug L.A."/>
            <person name="Sharon I."/>
            <person name="Castelle C.J."/>
            <person name="Probst A.J."/>
            <person name="Thomas B.C."/>
            <person name="Singh A."/>
            <person name="Wilkins M.J."/>
            <person name="Karaoz U."/>
            <person name="Brodie E.L."/>
            <person name="Williams K.H."/>
            <person name="Hubbard S.S."/>
            <person name="Banfield J.F."/>
        </authorList>
    </citation>
    <scope>NUCLEOTIDE SEQUENCE [LARGE SCALE GENOMIC DNA]</scope>
</reference>
<proteinExistence type="predicted"/>
<evidence type="ECO:0000313" key="3">
    <source>
        <dbReference type="Proteomes" id="UP000177080"/>
    </source>
</evidence>
<dbReference type="Proteomes" id="UP000177080">
    <property type="component" value="Unassembled WGS sequence"/>
</dbReference>
<comment type="caution">
    <text evidence="2">The sequence shown here is derived from an EMBL/GenBank/DDBJ whole genome shotgun (WGS) entry which is preliminary data.</text>
</comment>
<feature type="region of interest" description="Disordered" evidence="1">
    <location>
        <begin position="44"/>
        <end position="64"/>
    </location>
</feature>
<gene>
    <name evidence="2" type="ORF">A2989_03860</name>
</gene>